<name>A0A2P2KVY3_RHIMU</name>
<evidence type="ECO:0000313" key="1">
    <source>
        <dbReference type="EMBL" id="MBX09899.1"/>
    </source>
</evidence>
<accession>A0A2P2KVY3</accession>
<organism evidence="1">
    <name type="scientific">Rhizophora mucronata</name>
    <name type="common">Asiatic mangrove</name>
    <dbReference type="NCBI Taxonomy" id="61149"/>
    <lineage>
        <taxon>Eukaryota</taxon>
        <taxon>Viridiplantae</taxon>
        <taxon>Streptophyta</taxon>
        <taxon>Embryophyta</taxon>
        <taxon>Tracheophyta</taxon>
        <taxon>Spermatophyta</taxon>
        <taxon>Magnoliopsida</taxon>
        <taxon>eudicotyledons</taxon>
        <taxon>Gunneridae</taxon>
        <taxon>Pentapetalae</taxon>
        <taxon>rosids</taxon>
        <taxon>fabids</taxon>
        <taxon>Malpighiales</taxon>
        <taxon>Rhizophoraceae</taxon>
        <taxon>Rhizophora</taxon>
    </lineage>
</organism>
<dbReference type="EMBL" id="GGEC01029415">
    <property type="protein sequence ID" value="MBX09899.1"/>
    <property type="molecule type" value="Transcribed_RNA"/>
</dbReference>
<dbReference type="AlphaFoldDB" id="A0A2P2KVY3"/>
<reference evidence="1" key="1">
    <citation type="submission" date="2018-02" db="EMBL/GenBank/DDBJ databases">
        <title>Rhizophora mucronata_Transcriptome.</title>
        <authorList>
            <person name="Meera S.P."/>
            <person name="Sreeshan A."/>
            <person name="Augustine A."/>
        </authorList>
    </citation>
    <scope>NUCLEOTIDE SEQUENCE</scope>
    <source>
        <tissue evidence="1">Leaf</tissue>
    </source>
</reference>
<protein>
    <submittedName>
        <fullName evidence="1">HVA22-like protein k</fullName>
    </submittedName>
</protein>
<sequence length="74" mass="8381">MPFLHRPLEPSNLTSSCALIELVPAMNVVRILSSALVERTVSFAICNLQNTTMQWNIKSRTQCAQNFHKLDTLH</sequence>
<proteinExistence type="predicted"/>